<sequence length="141" mass="16167">MPKLEGLWIFVLETLRRTTTMSSGFDSLVRLNIGGKKLCTTIDTLTHREPDSMLAAMFSGCHTVGQDPEKGFVFVDRDMHILNWLRDGVVPTLQDSEYPELLREAEYYQLLDVEGEGSNFHNAILREEEVNLRVQTFVVLY</sequence>
<dbReference type="InterPro" id="IPR011333">
    <property type="entry name" value="SKP1/BTB/POZ_sf"/>
</dbReference>
<organism evidence="3 4">
    <name type="scientific">Protea cynaroides</name>
    <dbReference type="NCBI Taxonomy" id="273540"/>
    <lineage>
        <taxon>Eukaryota</taxon>
        <taxon>Viridiplantae</taxon>
        <taxon>Streptophyta</taxon>
        <taxon>Embryophyta</taxon>
        <taxon>Tracheophyta</taxon>
        <taxon>Spermatophyta</taxon>
        <taxon>Magnoliopsida</taxon>
        <taxon>Proteales</taxon>
        <taxon>Proteaceae</taxon>
        <taxon>Protea</taxon>
    </lineage>
</organism>
<accession>A0A9Q0KJ35</accession>
<keyword evidence="4" id="KW-1185">Reference proteome</keyword>
<dbReference type="SUPFAM" id="SSF54695">
    <property type="entry name" value="POZ domain"/>
    <property type="match status" value="1"/>
</dbReference>
<protein>
    <recommendedName>
        <fullName evidence="2">Potassium channel tetramerisation-type BTB domain-containing protein</fullName>
    </recommendedName>
</protein>
<dbReference type="EMBL" id="JAMYWD010000005">
    <property type="protein sequence ID" value="KAJ4971154.1"/>
    <property type="molecule type" value="Genomic_DNA"/>
</dbReference>
<evidence type="ECO:0000256" key="1">
    <source>
        <dbReference type="ARBA" id="ARBA00004906"/>
    </source>
</evidence>
<dbReference type="InterPro" id="IPR045068">
    <property type="entry name" value="BACURD1-3"/>
</dbReference>
<dbReference type="Pfam" id="PF02214">
    <property type="entry name" value="BTB_2"/>
    <property type="match status" value="1"/>
</dbReference>
<comment type="caution">
    <text evidence="3">The sequence shown here is derived from an EMBL/GenBank/DDBJ whole genome shotgun (WGS) entry which is preliminary data.</text>
</comment>
<dbReference type="AlphaFoldDB" id="A0A9Q0KJ35"/>
<feature type="domain" description="Potassium channel tetramerisation-type BTB" evidence="2">
    <location>
        <begin position="29"/>
        <end position="111"/>
    </location>
</feature>
<dbReference type="Proteomes" id="UP001141806">
    <property type="component" value="Unassembled WGS sequence"/>
</dbReference>
<dbReference type="Gene3D" id="3.30.710.10">
    <property type="entry name" value="Potassium Channel Kv1.1, Chain A"/>
    <property type="match status" value="1"/>
</dbReference>
<reference evidence="3" key="1">
    <citation type="journal article" date="2023" name="Plant J.">
        <title>The genome of the king protea, Protea cynaroides.</title>
        <authorList>
            <person name="Chang J."/>
            <person name="Duong T.A."/>
            <person name="Schoeman C."/>
            <person name="Ma X."/>
            <person name="Roodt D."/>
            <person name="Barker N."/>
            <person name="Li Z."/>
            <person name="Van de Peer Y."/>
            <person name="Mizrachi E."/>
        </authorList>
    </citation>
    <scope>NUCLEOTIDE SEQUENCE</scope>
    <source>
        <tissue evidence="3">Young leaves</tissue>
    </source>
</reference>
<evidence type="ECO:0000313" key="4">
    <source>
        <dbReference type="Proteomes" id="UP001141806"/>
    </source>
</evidence>
<dbReference type="OrthoDB" id="2414723at2759"/>
<dbReference type="PANTHER" id="PTHR11145">
    <property type="entry name" value="BTB/POZ DOMAIN-CONTAINING ADAPTER FOR CUL3-MEDIATED RHOA DEGRADATION PROTEIN FAMILY MEMBER"/>
    <property type="match status" value="1"/>
</dbReference>
<gene>
    <name evidence="3" type="ORF">NE237_004253</name>
</gene>
<dbReference type="InterPro" id="IPR003131">
    <property type="entry name" value="T1-type_BTB"/>
</dbReference>
<proteinExistence type="predicted"/>
<name>A0A9Q0KJ35_9MAGN</name>
<dbReference type="GO" id="GO:0051260">
    <property type="term" value="P:protein homooligomerization"/>
    <property type="evidence" value="ECO:0007669"/>
    <property type="project" value="InterPro"/>
</dbReference>
<dbReference type="PANTHER" id="PTHR11145:SF8">
    <property type="entry name" value="RE57120P"/>
    <property type="match status" value="1"/>
</dbReference>
<evidence type="ECO:0000313" key="3">
    <source>
        <dbReference type="EMBL" id="KAJ4971154.1"/>
    </source>
</evidence>
<comment type="pathway">
    <text evidence="1">Protein modification; protein ubiquitination.</text>
</comment>
<evidence type="ECO:0000259" key="2">
    <source>
        <dbReference type="Pfam" id="PF02214"/>
    </source>
</evidence>